<comment type="pathway">
    <text evidence="2 8">Carbohydrate metabolism; hexose metabolism.</text>
</comment>
<dbReference type="InterPro" id="IPR018052">
    <property type="entry name" value="Ald1_epimerase_CS"/>
</dbReference>
<evidence type="ECO:0000256" key="7">
    <source>
        <dbReference type="ARBA" id="ARBA00023277"/>
    </source>
</evidence>
<evidence type="ECO:0000313" key="13">
    <source>
        <dbReference type="Proteomes" id="UP000277811"/>
    </source>
</evidence>
<dbReference type="NCBIfam" id="NF008277">
    <property type="entry name" value="PRK11055.1"/>
    <property type="match status" value="1"/>
</dbReference>
<evidence type="ECO:0000256" key="9">
    <source>
        <dbReference type="PIRSR" id="PIRSR005096-1"/>
    </source>
</evidence>
<dbReference type="GO" id="GO:0033499">
    <property type="term" value="P:galactose catabolic process via UDP-galactose, Leloir pathway"/>
    <property type="evidence" value="ECO:0007669"/>
    <property type="project" value="TreeGrafter"/>
</dbReference>
<evidence type="ECO:0000256" key="5">
    <source>
        <dbReference type="ARBA" id="ARBA00014165"/>
    </source>
</evidence>
<dbReference type="InterPro" id="IPR015443">
    <property type="entry name" value="Aldose_1-epimerase"/>
</dbReference>
<dbReference type="Proteomes" id="UP000277811">
    <property type="component" value="Unassembled WGS sequence"/>
</dbReference>
<evidence type="ECO:0000256" key="3">
    <source>
        <dbReference type="ARBA" id="ARBA00006206"/>
    </source>
</evidence>
<evidence type="ECO:0000256" key="8">
    <source>
        <dbReference type="PIRNR" id="PIRNR005096"/>
    </source>
</evidence>
<evidence type="ECO:0000256" key="10">
    <source>
        <dbReference type="PIRSR" id="PIRSR005096-2"/>
    </source>
</evidence>
<feature type="active site" description="Proton donor" evidence="9">
    <location>
        <position position="180"/>
    </location>
</feature>
<dbReference type="EC" id="5.1.3.3" evidence="4 8"/>
<dbReference type="GO" id="GO:0030246">
    <property type="term" value="F:carbohydrate binding"/>
    <property type="evidence" value="ECO:0007669"/>
    <property type="project" value="InterPro"/>
</dbReference>
<dbReference type="InterPro" id="IPR047215">
    <property type="entry name" value="Galactose_mutarotase-like"/>
</dbReference>
<organism evidence="12 13">
    <name type="scientific">Lucifera butyrica</name>
    <dbReference type="NCBI Taxonomy" id="1351585"/>
    <lineage>
        <taxon>Bacteria</taxon>
        <taxon>Bacillati</taxon>
        <taxon>Bacillota</taxon>
        <taxon>Negativicutes</taxon>
        <taxon>Veillonellales</taxon>
        <taxon>Veillonellaceae</taxon>
        <taxon>Lucifera</taxon>
    </lineage>
</organism>
<feature type="binding site" evidence="11">
    <location>
        <begin position="80"/>
        <end position="81"/>
    </location>
    <ligand>
        <name>beta-D-galactose</name>
        <dbReference type="ChEBI" id="CHEBI:27667"/>
    </ligand>
</feature>
<keyword evidence="13" id="KW-1185">Reference proteome</keyword>
<dbReference type="Gene3D" id="2.70.98.10">
    <property type="match status" value="1"/>
</dbReference>
<sequence length="353" mass="39943">MPIRKSFFGTAMNGEPVHLYTLTNKNSLCLEITNLGGRLVRLFLPDKNNQFADVIMGFDRIESYLIRNPYFGALVGRFANRISHAKFDLNGVTYQLDVNAGVHHLHGGQGGFDKLVWDASTIVEEEQEKLLLKLKSKDNEDGYPGNLDVAVKYALTDKNELIIEYDAVSDKDTYVNLTNHNYFNLAGHSSGSIHNHFIEMKASHYTPTDEFGMPTGETAPVEGTPIDLRKKTRMGDRIHSLFPQIIKNEGFDLNYILDKTEEFQSVCKVWEPDSGRTMEVFTTKPAMQFYTGNNIKNSFVFVGKQGYLYTQHCGFCLETQYNPNSPNISTFPDVVLKAGEEYKHKTVYAFGVE</sequence>
<dbReference type="SUPFAM" id="SSF74650">
    <property type="entry name" value="Galactose mutarotase-like"/>
    <property type="match status" value="1"/>
</dbReference>
<feature type="active site" description="Proton acceptor" evidence="9">
    <location>
        <position position="318"/>
    </location>
</feature>
<evidence type="ECO:0000256" key="11">
    <source>
        <dbReference type="PIRSR" id="PIRSR005096-3"/>
    </source>
</evidence>
<dbReference type="InterPro" id="IPR008183">
    <property type="entry name" value="Aldose_1/G6P_1-epimerase"/>
</dbReference>
<dbReference type="AlphaFoldDB" id="A0A498R8M7"/>
<keyword evidence="6 8" id="KW-0413">Isomerase</keyword>
<dbReference type="PANTHER" id="PTHR10091:SF0">
    <property type="entry name" value="GALACTOSE MUTAROTASE"/>
    <property type="match status" value="1"/>
</dbReference>
<evidence type="ECO:0000256" key="2">
    <source>
        <dbReference type="ARBA" id="ARBA00005028"/>
    </source>
</evidence>
<evidence type="ECO:0000256" key="4">
    <source>
        <dbReference type="ARBA" id="ARBA00013185"/>
    </source>
</evidence>
<dbReference type="RefSeq" id="WP_122628670.1">
    <property type="nucleotide sequence ID" value="NZ_UPPP01000079.1"/>
</dbReference>
<name>A0A498R8M7_9FIRM</name>
<dbReference type="UniPathway" id="UPA00242"/>
<protein>
    <recommendedName>
        <fullName evidence="5 8">Aldose 1-epimerase</fullName>
        <ecNumber evidence="4 8">5.1.3.3</ecNumber>
    </recommendedName>
</protein>
<keyword evidence="7 8" id="KW-0119">Carbohydrate metabolism</keyword>
<dbReference type="PROSITE" id="PS00545">
    <property type="entry name" value="ALDOSE_1_EPIMERASE"/>
    <property type="match status" value="1"/>
</dbReference>
<feature type="binding site" evidence="11">
    <location>
        <begin position="180"/>
        <end position="182"/>
    </location>
    <ligand>
        <name>beta-D-galactose</name>
        <dbReference type="ChEBI" id="CHEBI:27667"/>
    </ligand>
</feature>
<dbReference type="GO" id="GO:0006006">
    <property type="term" value="P:glucose metabolic process"/>
    <property type="evidence" value="ECO:0007669"/>
    <property type="project" value="TreeGrafter"/>
</dbReference>
<dbReference type="PANTHER" id="PTHR10091">
    <property type="entry name" value="ALDOSE-1-EPIMERASE"/>
    <property type="match status" value="1"/>
</dbReference>
<reference evidence="12 13" key="1">
    <citation type="submission" date="2018-06" db="EMBL/GenBank/DDBJ databases">
        <authorList>
            <person name="Strepis N."/>
        </authorList>
    </citation>
    <scope>NUCLEOTIDE SEQUENCE [LARGE SCALE GENOMIC DNA]</scope>
    <source>
        <strain evidence="12">LUCI</strain>
    </source>
</reference>
<dbReference type="CDD" id="cd09019">
    <property type="entry name" value="galactose_mutarotase_like"/>
    <property type="match status" value="1"/>
</dbReference>
<dbReference type="GO" id="GO:0004034">
    <property type="term" value="F:aldose 1-epimerase activity"/>
    <property type="evidence" value="ECO:0007669"/>
    <property type="project" value="UniProtKB-EC"/>
</dbReference>
<proteinExistence type="inferred from homology"/>
<dbReference type="EMBL" id="UPPP01000079">
    <property type="protein sequence ID" value="VBB07741.1"/>
    <property type="molecule type" value="Genomic_DNA"/>
</dbReference>
<comment type="catalytic activity">
    <reaction evidence="1 8">
        <text>alpha-D-glucose = beta-D-glucose</text>
        <dbReference type="Rhea" id="RHEA:10264"/>
        <dbReference type="ChEBI" id="CHEBI:15903"/>
        <dbReference type="ChEBI" id="CHEBI:17925"/>
        <dbReference type="EC" id="5.1.3.3"/>
    </reaction>
</comment>
<evidence type="ECO:0000256" key="6">
    <source>
        <dbReference type="ARBA" id="ARBA00023235"/>
    </source>
</evidence>
<dbReference type="OrthoDB" id="9779408at2"/>
<dbReference type="InterPro" id="IPR014718">
    <property type="entry name" value="GH-type_carb-bd"/>
</dbReference>
<dbReference type="InterPro" id="IPR011013">
    <property type="entry name" value="Gal_mutarotase_sf_dom"/>
</dbReference>
<feature type="binding site" evidence="10">
    <location>
        <position position="252"/>
    </location>
    <ligand>
        <name>beta-D-galactose</name>
        <dbReference type="ChEBI" id="CHEBI:27667"/>
    </ligand>
</feature>
<evidence type="ECO:0000256" key="1">
    <source>
        <dbReference type="ARBA" id="ARBA00001614"/>
    </source>
</evidence>
<evidence type="ECO:0000313" key="12">
    <source>
        <dbReference type="EMBL" id="VBB07741.1"/>
    </source>
</evidence>
<comment type="similarity">
    <text evidence="3 8">Belongs to the aldose epimerase family.</text>
</comment>
<dbReference type="Pfam" id="PF01263">
    <property type="entry name" value="Aldose_epim"/>
    <property type="match status" value="1"/>
</dbReference>
<accession>A0A498R8M7</accession>
<dbReference type="PIRSF" id="PIRSF005096">
    <property type="entry name" value="GALM"/>
    <property type="match status" value="1"/>
</dbReference>
<gene>
    <name evidence="12" type="ORF">LUCI_3006</name>
</gene>